<evidence type="ECO:0000313" key="3">
    <source>
        <dbReference type="EMBL" id="MFJ1270004.1"/>
    </source>
</evidence>
<gene>
    <name evidence="3" type="ORF">ACD661_15705</name>
</gene>
<dbReference type="EMBL" id="JBGORX010000011">
    <property type="protein sequence ID" value="MFJ1270004.1"/>
    <property type="molecule type" value="Genomic_DNA"/>
</dbReference>
<dbReference type="InterPro" id="IPR005094">
    <property type="entry name" value="Endonuclease_MobA/VirD2"/>
</dbReference>
<protein>
    <submittedName>
        <fullName evidence="3">Relaxase/mobilization nuclease domain-containing protein</fullName>
    </submittedName>
</protein>
<name>A0ABW8DBA8_9GAMM</name>
<evidence type="ECO:0000256" key="1">
    <source>
        <dbReference type="SAM" id="MobiDB-lite"/>
    </source>
</evidence>
<evidence type="ECO:0000313" key="4">
    <source>
        <dbReference type="Proteomes" id="UP001615550"/>
    </source>
</evidence>
<dbReference type="Gene3D" id="3.30.930.30">
    <property type="match status" value="1"/>
</dbReference>
<dbReference type="Proteomes" id="UP001615550">
    <property type="component" value="Unassembled WGS sequence"/>
</dbReference>
<evidence type="ECO:0000259" key="2">
    <source>
        <dbReference type="Pfam" id="PF03432"/>
    </source>
</evidence>
<dbReference type="Pfam" id="PF03432">
    <property type="entry name" value="Relaxase"/>
    <property type="match status" value="1"/>
</dbReference>
<sequence length="393" mass="45984">MMNNYHDEDEGILDGSGKSRRFVSPYLYDELREEHQRKNQEKSRGKKPNKVREQLKYGNKIHETYSADELSTADQIRIAAGFQQAIIKITGFGKESNKIMKHLAYISRNYDLPLEDQEQSLLHSQNNARDLLSSWESIYFDNRKDSRHTAHMIFSVPPKTDRGVFNQLTREFLKEEFGGEHDYVFVQHDDTEHPHIHSVICLRSLNGKKLDPRKKYLNELRKNFANKCREHGVMLDASRRFQRGLSGKSVKSELVQIRDKRNNTPQVDRRLIERVKNEMNRSVPSVNTGDLIRNERNKKIREQFYNTAKSLYQNYITTPEAKRNEKELTASKLLLDYSKKLPQELTRADYLKELLGKETSKAHEQQSDFLGLRESLKKSHIDLKQTDMGLGDD</sequence>
<accession>A0ABW8DBA8</accession>
<dbReference type="RefSeq" id="WP_400188816.1">
    <property type="nucleotide sequence ID" value="NZ_JBGORX010000011.1"/>
</dbReference>
<feature type="compositionally biased region" description="Basic and acidic residues" evidence="1">
    <location>
        <begin position="31"/>
        <end position="43"/>
    </location>
</feature>
<keyword evidence="4" id="KW-1185">Reference proteome</keyword>
<reference evidence="3 4" key="1">
    <citation type="submission" date="2024-08" db="EMBL/GenBank/DDBJ databases">
        <title>Draft Genome Sequence of Legionella lytica strain DSB2004, Isolated From a Fire Sprinkler System.</title>
        <authorList>
            <person name="Everhart A.D."/>
            <person name="Kidane D.T."/>
            <person name="Farone A.L."/>
            <person name="Farone M.B."/>
        </authorList>
    </citation>
    <scope>NUCLEOTIDE SEQUENCE [LARGE SCALE GENOMIC DNA]</scope>
    <source>
        <strain evidence="3 4">DSB2004</strain>
    </source>
</reference>
<proteinExistence type="predicted"/>
<organism evidence="3 4">
    <name type="scientific">Legionella lytica</name>
    <dbReference type="NCBI Taxonomy" id="96232"/>
    <lineage>
        <taxon>Bacteria</taxon>
        <taxon>Pseudomonadati</taxon>
        <taxon>Pseudomonadota</taxon>
        <taxon>Gammaproteobacteria</taxon>
        <taxon>Legionellales</taxon>
        <taxon>Legionellaceae</taxon>
        <taxon>Legionella</taxon>
    </lineage>
</organism>
<comment type="caution">
    <text evidence="3">The sequence shown here is derived from an EMBL/GenBank/DDBJ whole genome shotgun (WGS) entry which is preliminary data.</text>
</comment>
<feature type="domain" description="MobA/VirD2-like nuclease" evidence="2">
    <location>
        <begin position="119"/>
        <end position="232"/>
    </location>
</feature>
<feature type="region of interest" description="Disordered" evidence="1">
    <location>
        <begin position="31"/>
        <end position="50"/>
    </location>
</feature>